<dbReference type="InterPro" id="IPR003452">
    <property type="entry name" value="SCF"/>
</dbReference>
<evidence type="ECO:0000256" key="3">
    <source>
        <dbReference type="ARBA" id="ARBA00004486"/>
    </source>
</evidence>
<accession>A0A8C5E1F6</accession>
<keyword evidence="12 26" id="KW-0732">Signal</keyword>
<dbReference type="Proteomes" id="UP000694680">
    <property type="component" value="Chromosome 6"/>
</dbReference>
<dbReference type="GO" id="GO:0005173">
    <property type="term" value="F:stem cell factor receptor binding"/>
    <property type="evidence" value="ECO:0007669"/>
    <property type="project" value="InterPro"/>
</dbReference>
<dbReference type="Pfam" id="PF02404">
    <property type="entry name" value="SCF"/>
    <property type="match status" value="1"/>
</dbReference>
<feature type="signal peptide" evidence="26">
    <location>
        <begin position="1"/>
        <end position="26"/>
    </location>
</feature>
<evidence type="ECO:0000313" key="28">
    <source>
        <dbReference type="Proteomes" id="UP000694680"/>
    </source>
</evidence>
<evidence type="ECO:0000256" key="23">
    <source>
        <dbReference type="ARBA" id="ARBA00033123"/>
    </source>
</evidence>
<dbReference type="SUPFAM" id="SSF47266">
    <property type="entry name" value="4-helical cytokines"/>
    <property type="match status" value="1"/>
</dbReference>
<dbReference type="AlphaFoldDB" id="A0A8C5E1F6"/>
<evidence type="ECO:0000256" key="11">
    <source>
        <dbReference type="ARBA" id="ARBA00022692"/>
    </source>
</evidence>
<evidence type="ECO:0000256" key="6">
    <source>
        <dbReference type="ARBA" id="ARBA00010419"/>
    </source>
</evidence>
<dbReference type="GO" id="GO:0005125">
    <property type="term" value="F:cytokine activity"/>
    <property type="evidence" value="ECO:0007669"/>
    <property type="project" value="TreeGrafter"/>
</dbReference>
<evidence type="ECO:0000256" key="20">
    <source>
        <dbReference type="ARBA" id="ARBA00023273"/>
    </source>
</evidence>
<evidence type="ECO:0000256" key="12">
    <source>
        <dbReference type="ARBA" id="ARBA00022729"/>
    </source>
</evidence>
<evidence type="ECO:0000256" key="19">
    <source>
        <dbReference type="ARBA" id="ARBA00023212"/>
    </source>
</evidence>
<keyword evidence="8" id="KW-1003">Cell membrane</keyword>
<evidence type="ECO:0000256" key="14">
    <source>
        <dbReference type="ARBA" id="ARBA00022989"/>
    </source>
</evidence>
<keyword evidence="18" id="KW-0325">Glycoprotein</keyword>
<keyword evidence="10" id="KW-0964">Secreted</keyword>
<dbReference type="GO" id="GO:0005886">
    <property type="term" value="C:plasma membrane"/>
    <property type="evidence" value="ECO:0007669"/>
    <property type="project" value="UniProtKB-SubCell"/>
</dbReference>
<dbReference type="InterPro" id="IPR009079">
    <property type="entry name" value="4_helix_cytokine-like_core"/>
</dbReference>
<keyword evidence="20" id="KW-0966">Cell projection</keyword>
<dbReference type="GO" id="GO:0005856">
    <property type="term" value="C:cytoskeleton"/>
    <property type="evidence" value="ECO:0007669"/>
    <property type="project" value="UniProtKB-SubCell"/>
</dbReference>
<dbReference type="GO" id="GO:0008083">
    <property type="term" value="F:growth factor activity"/>
    <property type="evidence" value="ECO:0007669"/>
    <property type="project" value="UniProtKB-KW"/>
</dbReference>
<dbReference type="RefSeq" id="XP_028307500.1">
    <property type="nucleotide sequence ID" value="XM_028451699.1"/>
</dbReference>
<dbReference type="Gene3D" id="1.20.1250.10">
    <property type="match status" value="1"/>
</dbReference>
<reference evidence="27" key="1">
    <citation type="submission" date="2020-06" db="EMBL/GenBank/DDBJ databases">
        <authorList>
            <consortium name="Wellcome Sanger Institute Data Sharing"/>
        </authorList>
    </citation>
    <scope>NUCLEOTIDE SEQUENCE [LARGE SCALE GENOMIC DNA]</scope>
</reference>
<dbReference type="Ensembl" id="ENSGWIT00000016570.1">
    <property type="protein sequence ID" value="ENSGWIP00000015010.1"/>
    <property type="gene ID" value="ENSGWIG00000008418.1"/>
</dbReference>
<comment type="subcellular location">
    <subcellularLocation>
        <location evidence="2">Cell membrane</location>
        <topology evidence="2">Single-pass type I membrane protein</topology>
    </subcellularLocation>
    <subcellularLocation>
        <location evidence="3">Cell projection</location>
        <location evidence="3">Filopodium</location>
    </subcellularLocation>
    <subcellularLocation>
        <location evidence="4">Cell projection</location>
        <location evidence="4">Lamellipodium</location>
    </subcellularLocation>
    <subcellularLocation>
        <location evidence="1">Cytoplasm</location>
        <location evidence="1">Cytoskeleton</location>
    </subcellularLocation>
    <subcellularLocation>
        <location evidence="5">Secreted</location>
    </subcellularLocation>
</comment>
<keyword evidence="13" id="KW-0130">Cell adhesion</keyword>
<evidence type="ECO:0000256" key="9">
    <source>
        <dbReference type="ARBA" id="ARBA00022490"/>
    </source>
</evidence>
<feature type="region of interest" description="Disordered" evidence="24">
    <location>
        <begin position="232"/>
        <end position="259"/>
    </location>
</feature>
<evidence type="ECO:0000256" key="5">
    <source>
        <dbReference type="ARBA" id="ARBA00004613"/>
    </source>
</evidence>
<evidence type="ECO:0000256" key="7">
    <source>
        <dbReference type="ARBA" id="ARBA00017304"/>
    </source>
</evidence>
<comment type="similarity">
    <text evidence="6">Belongs to the SCF family.</text>
</comment>
<dbReference type="GO" id="GO:0030027">
    <property type="term" value="C:lamellipodium"/>
    <property type="evidence" value="ECO:0007669"/>
    <property type="project" value="UniProtKB-SubCell"/>
</dbReference>
<evidence type="ECO:0000256" key="15">
    <source>
        <dbReference type="ARBA" id="ARBA00023030"/>
    </source>
</evidence>
<reference evidence="27" key="2">
    <citation type="submission" date="2025-08" db="UniProtKB">
        <authorList>
            <consortium name="Ensembl"/>
        </authorList>
    </citation>
    <scope>IDENTIFICATION</scope>
</reference>
<feature type="chain" id="PRO_5034259075" description="Kit ligand" evidence="26">
    <location>
        <begin position="27"/>
        <end position="268"/>
    </location>
</feature>
<name>A0A8C5E1F6_GOUWI</name>
<keyword evidence="17" id="KW-1015">Disulfide bond</keyword>
<feature type="compositionally biased region" description="Low complexity" evidence="24">
    <location>
        <begin position="239"/>
        <end position="255"/>
    </location>
</feature>
<dbReference type="GO" id="GO:0007155">
    <property type="term" value="P:cell adhesion"/>
    <property type="evidence" value="ECO:0007669"/>
    <property type="project" value="UniProtKB-KW"/>
</dbReference>
<keyword evidence="9" id="KW-0963">Cytoplasm</keyword>
<dbReference type="GO" id="GO:0008284">
    <property type="term" value="P:positive regulation of cell population proliferation"/>
    <property type="evidence" value="ECO:0007669"/>
    <property type="project" value="TreeGrafter"/>
</dbReference>
<protein>
    <recommendedName>
        <fullName evidence="7">Kit ligand</fullName>
    </recommendedName>
    <alternativeName>
        <fullName evidence="21">Mast cell growth factor</fullName>
    </alternativeName>
    <alternativeName>
        <fullName evidence="23">Stem cell factor</fullName>
    </alternativeName>
    <alternativeName>
        <fullName evidence="22">c-Kit ligand</fullName>
    </alternativeName>
</protein>
<evidence type="ECO:0000256" key="21">
    <source>
        <dbReference type="ARBA" id="ARBA00030364"/>
    </source>
</evidence>
<sequence length="268" mass="30776">MKKSKSWVHVCVRFLLLITLAIRSYSLEVNPVTDDIYKLSTLKQNIPKDYKIPVRYIPKQEGGMCWVELNVFALETSLQDLAHKFGSISTNKNDLRIFILILQDLRLKMGSVEMIMYDFECHYRDERWQTEQYFDFITEFLTAARNTSYSDNCDPPPCPSTPYTEPTEGYIHGSPVPDSRAAVECLNSCSTSKESRLLPEVVERSLLSLLFIPLLALVFLLVWKIRSRRNQDDVEQNLGESGPFTGTEETTPPLDTTEKNKLHVVKTV</sequence>
<evidence type="ECO:0000256" key="2">
    <source>
        <dbReference type="ARBA" id="ARBA00004251"/>
    </source>
</evidence>
<dbReference type="GO" id="GO:0005576">
    <property type="term" value="C:extracellular region"/>
    <property type="evidence" value="ECO:0007669"/>
    <property type="project" value="UniProtKB-SubCell"/>
</dbReference>
<keyword evidence="28" id="KW-1185">Reference proteome</keyword>
<evidence type="ECO:0000256" key="17">
    <source>
        <dbReference type="ARBA" id="ARBA00023157"/>
    </source>
</evidence>
<reference evidence="27" key="3">
    <citation type="submission" date="2025-09" db="UniProtKB">
        <authorList>
            <consortium name="Ensembl"/>
        </authorList>
    </citation>
    <scope>IDENTIFICATION</scope>
</reference>
<keyword evidence="11 25" id="KW-0812">Transmembrane</keyword>
<dbReference type="CTD" id="553179"/>
<gene>
    <name evidence="27" type="primary">kitlga</name>
</gene>
<dbReference type="GeneID" id="114466163"/>
<evidence type="ECO:0000313" key="27">
    <source>
        <dbReference type="Ensembl" id="ENSGWIP00000015010.1"/>
    </source>
</evidence>
<evidence type="ECO:0000256" key="8">
    <source>
        <dbReference type="ARBA" id="ARBA00022475"/>
    </source>
</evidence>
<dbReference type="GO" id="GO:0030175">
    <property type="term" value="C:filopodium"/>
    <property type="evidence" value="ECO:0007669"/>
    <property type="project" value="UniProtKB-SubCell"/>
</dbReference>
<feature type="transmembrane region" description="Helical" evidence="25">
    <location>
        <begin position="205"/>
        <end position="223"/>
    </location>
</feature>
<evidence type="ECO:0000256" key="16">
    <source>
        <dbReference type="ARBA" id="ARBA00023136"/>
    </source>
</evidence>
<evidence type="ECO:0000256" key="1">
    <source>
        <dbReference type="ARBA" id="ARBA00004245"/>
    </source>
</evidence>
<keyword evidence="16 25" id="KW-0472">Membrane</keyword>
<evidence type="ECO:0000256" key="10">
    <source>
        <dbReference type="ARBA" id="ARBA00022525"/>
    </source>
</evidence>
<evidence type="ECO:0000256" key="13">
    <source>
        <dbReference type="ARBA" id="ARBA00022889"/>
    </source>
</evidence>
<organism evidence="27 28">
    <name type="scientific">Gouania willdenowi</name>
    <name type="common">Blunt-snouted clingfish</name>
    <name type="synonym">Lepadogaster willdenowi</name>
    <dbReference type="NCBI Taxonomy" id="441366"/>
    <lineage>
        <taxon>Eukaryota</taxon>
        <taxon>Metazoa</taxon>
        <taxon>Chordata</taxon>
        <taxon>Craniata</taxon>
        <taxon>Vertebrata</taxon>
        <taxon>Euteleostomi</taxon>
        <taxon>Actinopterygii</taxon>
        <taxon>Neopterygii</taxon>
        <taxon>Teleostei</taxon>
        <taxon>Neoteleostei</taxon>
        <taxon>Acanthomorphata</taxon>
        <taxon>Ovalentaria</taxon>
        <taxon>Blenniimorphae</taxon>
        <taxon>Blenniiformes</taxon>
        <taxon>Gobiesocoidei</taxon>
        <taxon>Gobiesocidae</taxon>
        <taxon>Gobiesocinae</taxon>
        <taxon>Gouania</taxon>
    </lineage>
</organism>
<keyword evidence="19" id="KW-0206">Cytoskeleton</keyword>
<keyword evidence="15" id="KW-0339">Growth factor</keyword>
<evidence type="ECO:0000256" key="18">
    <source>
        <dbReference type="ARBA" id="ARBA00023180"/>
    </source>
</evidence>
<evidence type="ECO:0000256" key="25">
    <source>
        <dbReference type="SAM" id="Phobius"/>
    </source>
</evidence>
<proteinExistence type="inferred from homology"/>
<evidence type="ECO:0000256" key="26">
    <source>
        <dbReference type="SAM" id="SignalP"/>
    </source>
</evidence>
<evidence type="ECO:0000256" key="4">
    <source>
        <dbReference type="ARBA" id="ARBA00004510"/>
    </source>
</evidence>
<dbReference type="PANTHER" id="PTHR11574">
    <property type="entry name" value="KIT LIGAND"/>
    <property type="match status" value="1"/>
</dbReference>
<keyword evidence="14 25" id="KW-1133">Transmembrane helix</keyword>
<evidence type="ECO:0000256" key="24">
    <source>
        <dbReference type="SAM" id="MobiDB-lite"/>
    </source>
</evidence>
<dbReference type="PANTHER" id="PTHR11574:SF0">
    <property type="entry name" value="KIT LIGAND"/>
    <property type="match status" value="1"/>
</dbReference>
<evidence type="ECO:0000256" key="22">
    <source>
        <dbReference type="ARBA" id="ARBA00032898"/>
    </source>
</evidence>